<sequence length="219" mass="24991">MKCKIFMTEFITHDVKSFIVEKPKGYSFIPGQATEVNIDDDKWRDEKRPFTFTSMVEDEVLQFIVKKYPEHEGVTDRMHELKSGDTIEIGDAWGAIKYKGKGIFIAGGAGVTPFVAILRDLKAKGEIDGNKLIFSNKEERDIILEKELKDMLGDDFITTLTQEKSTKHHMGRIDESFLKNNVKDFSQNFYVCGPPKFIESITQILKNLGAEPDFVVIEE</sequence>
<dbReference type="Gene3D" id="2.40.30.10">
    <property type="entry name" value="Translation factors"/>
    <property type="match status" value="1"/>
</dbReference>
<dbReference type="InterPro" id="IPR039261">
    <property type="entry name" value="FNR_nucleotide-bd"/>
</dbReference>
<dbReference type="CDD" id="cd06196">
    <property type="entry name" value="FNR_like_1"/>
    <property type="match status" value="1"/>
</dbReference>
<evidence type="ECO:0000313" key="2">
    <source>
        <dbReference type="EMBL" id="KUG26725.1"/>
    </source>
</evidence>
<dbReference type="SUPFAM" id="SSF52343">
    <property type="entry name" value="Ferredoxin reductase-like, C-terminal NADP-linked domain"/>
    <property type="match status" value="1"/>
</dbReference>
<gene>
    <name evidence="2" type="ORF">ASZ90_003433</name>
</gene>
<evidence type="ECO:0000259" key="1">
    <source>
        <dbReference type="PROSITE" id="PS51384"/>
    </source>
</evidence>
<organism evidence="2">
    <name type="scientific">hydrocarbon metagenome</name>
    <dbReference type="NCBI Taxonomy" id="938273"/>
    <lineage>
        <taxon>unclassified sequences</taxon>
        <taxon>metagenomes</taxon>
        <taxon>ecological metagenomes</taxon>
    </lineage>
</organism>
<dbReference type="EMBL" id="LNQE01000416">
    <property type="protein sequence ID" value="KUG26725.1"/>
    <property type="molecule type" value="Genomic_DNA"/>
</dbReference>
<reference evidence="2" key="1">
    <citation type="journal article" date="2015" name="Proc. Natl. Acad. Sci. U.S.A.">
        <title>Networks of energetic and metabolic interactions define dynamics in microbial communities.</title>
        <authorList>
            <person name="Embree M."/>
            <person name="Liu J.K."/>
            <person name="Al-Bassam M.M."/>
            <person name="Zengler K."/>
        </authorList>
    </citation>
    <scope>NUCLEOTIDE SEQUENCE</scope>
</reference>
<dbReference type="InterPro" id="IPR050415">
    <property type="entry name" value="MRET"/>
</dbReference>
<name>A0A0W8G0T7_9ZZZZ</name>
<dbReference type="AlphaFoldDB" id="A0A0W8G0T7"/>
<dbReference type="SUPFAM" id="SSF63380">
    <property type="entry name" value="Riboflavin synthase domain-like"/>
    <property type="match status" value="1"/>
</dbReference>
<dbReference type="InterPro" id="IPR001433">
    <property type="entry name" value="OxRdtase_FAD/NAD-bd"/>
</dbReference>
<protein>
    <submittedName>
        <fullName evidence="2">Ferredoxin reductase</fullName>
    </submittedName>
</protein>
<feature type="domain" description="FAD-binding FR-type" evidence="1">
    <location>
        <begin position="1"/>
        <end position="99"/>
    </location>
</feature>
<dbReference type="PRINTS" id="PR00410">
    <property type="entry name" value="PHEHYDRXLASE"/>
</dbReference>
<dbReference type="InterPro" id="IPR017938">
    <property type="entry name" value="Riboflavin_synthase-like_b-brl"/>
</dbReference>
<dbReference type="Gene3D" id="3.40.50.80">
    <property type="entry name" value="Nucleotide-binding domain of ferredoxin-NADP reductase (FNR) module"/>
    <property type="match status" value="1"/>
</dbReference>
<dbReference type="InterPro" id="IPR017927">
    <property type="entry name" value="FAD-bd_FR_type"/>
</dbReference>
<dbReference type="Pfam" id="PF00175">
    <property type="entry name" value="NAD_binding_1"/>
    <property type="match status" value="1"/>
</dbReference>
<dbReference type="PANTHER" id="PTHR47354:SF5">
    <property type="entry name" value="PROTEIN RFBI"/>
    <property type="match status" value="1"/>
</dbReference>
<comment type="caution">
    <text evidence="2">The sequence shown here is derived from an EMBL/GenBank/DDBJ whole genome shotgun (WGS) entry which is preliminary data.</text>
</comment>
<dbReference type="GO" id="GO:0016491">
    <property type="term" value="F:oxidoreductase activity"/>
    <property type="evidence" value="ECO:0007669"/>
    <property type="project" value="InterPro"/>
</dbReference>
<accession>A0A0W8G0T7</accession>
<dbReference type="PANTHER" id="PTHR47354">
    <property type="entry name" value="NADH OXIDOREDUCTASE HCR"/>
    <property type="match status" value="1"/>
</dbReference>
<proteinExistence type="predicted"/>
<dbReference type="PROSITE" id="PS51384">
    <property type="entry name" value="FAD_FR"/>
    <property type="match status" value="1"/>
</dbReference>